<sequence>MMTFIGIILGVAFVIATLSMMSKTTKRHEDPNDKVVVDLDQLRGLCNLAPGQAYVVFTTRQSGYEHQPRRVFKSIDEALAAGVSTMKRARIPLT</sequence>
<proteinExistence type="predicted"/>
<dbReference type="Proteomes" id="UP000662957">
    <property type="component" value="Chromosome"/>
</dbReference>
<accession>A0ABX7LSU1</accession>
<evidence type="ECO:0000313" key="2">
    <source>
        <dbReference type="Proteomes" id="UP000662957"/>
    </source>
</evidence>
<organism evidence="1 2">
    <name type="scientific">Brevundimonas fontaquae</name>
    <dbReference type="NCBI Taxonomy" id="2813778"/>
    <lineage>
        <taxon>Bacteria</taxon>
        <taxon>Pseudomonadati</taxon>
        <taxon>Pseudomonadota</taxon>
        <taxon>Alphaproteobacteria</taxon>
        <taxon>Caulobacterales</taxon>
        <taxon>Caulobacteraceae</taxon>
        <taxon>Brevundimonas</taxon>
    </lineage>
</organism>
<name>A0ABX7LSU1_9CAUL</name>
<dbReference type="RefSeq" id="WP_205682577.1">
    <property type="nucleotide sequence ID" value="NZ_CP070968.1"/>
</dbReference>
<evidence type="ECO:0000313" key="1">
    <source>
        <dbReference type="EMBL" id="QSF55199.1"/>
    </source>
</evidence>
<keyword evidence="2" id="KW-1185">Reference proteome</keyword>
<protein>
    <submittedName>
        <fullName evidence="1">Uncharacterized protein</fullName>
    </submittedName>
</protein>
<gene>
    <name evidence="1" type="ORF">JX001_05185</name>
</gene>
<reference evidence="1 2" key="1">
    <citation type="submission" date="2021-02" db="EMBL/GenBank/DDBJ databases">
        <title>Brevundimonas sp. CS1 genome sequence.</title>
        <authorList>
            <person name="Lee K."/>
            <person name="Choi Y.-J."/>
            <person name="Son H.-R."/>
        </authorList>
    </citation>
    <scope>NUCLEOTIDE SEQUENCE [LARGE SCALE GENOMIC DNA]</scope>
    <source>
        <strain evidence="1 2">CS1</strain>
    </source>
</reference>
<dbReference type="EMBL" id="CP070968">
    <property type="protein sequence ID" value="QSF55199.1"/>
    <property type="molecule type" value="Genomic_DNA"/>
</dbReference>